<proteinExistence type="predicted"/>
<feature type="non-terminal residue" evidence="2">
    <location>
        <position position="76"/>
    </location>
</feature>
<reference evidence="2" key="1">
    <citation type="journal article" date="2020" name="Stud. Mycol.">
        <title>101 Dothideomycetes genomes: a test case for predicting lifestyles and emergence of pathogens.</title>
        <authorList>
            <person name="Haridas S."/>
            <person name="Albert R."/>
            <person name="Binder M."/>
            <person name="Bloem J."/>
            <person name="Labutti K."/>
            <person name="Salamov A."/>
            <person name="Andreopoulos B."/>
            <person name="Baker S."/>
            <person name="Barry K."/>
            <person name="Bills G."/>
            <person name="Bluhm B."/>
            <person name="Cannon C."/>
            <person name="Castanera R."/>
            <person name="Culley D."/>
            <person name="Daum C."/>
            <person name="Ezra D."/>
            <person name="Gonzalez J."/>
            <person name="Henrissat B."/>
            <person name="Kuo A."/>
            <person name="Liang C."/>
            <person name="Lipzen A."/>
            <person name="Lutzoni F."/>
            <person name="Magnuson J."/>
            <person name="Mondo S."/>
            <person name="Nolan M."/>
            <person name="Ohm R."/>
            <person name="Pangilinan J."/>
            <person name="Park H.-J."/>
            <person name="Ramirez L."/>
            <person name="Alfaro M."/>
            <person name="Sun H."/>
            <person name="Tritt A."/>
            <person name="Yoshinaga Y."/>
            <person name="Zwiers L.-H."/>
            <person name="Turgeon B."/>
            <person name="Goodwin S."/>
            <person name="Spatafora J."/>
            <person name="Crous P."/>
            <person name="Grigoriev I."/>
        </authorList>
    </citation>
    <scope>NUCLEOTIDE SEQUENCE</scope>
    <source>
        <strain evidence="2">CBS 207.26</strain>
    </source>
</reference>
<dbReference type="EMBL" id="ML994612">
    <property type="protein sequence ID" value="KAF2194203.1"/>
    <property type="molecule type" value="Genomic_DNA"/>
</dbReference>
<dbReference type="Proteomes" id="UP000800200">
    <property type="component" value="Unassembled WGS sequence"/>
</dbReference>
<evidence type="ECO:0000313" key="3">
    <source>
        <dbReference type="Proteomes" id="UP000800200"/>
    </source>
</evidence>
<feature type="signal peptide" evidence="1">
    <location>
        <begin position="1"/>
        <end position="25"/>
    </location>
</feature>
<accession>A0A6A6ET57</accession>
<dbReference type="AlphaFoldDB" id="A0A6A6ET57"/>
<protein>
    <submittedName>
        <fullName evidence="2">Uncharacterized protein</fullName>
    </submittedName>
</protein>
<keyword evidence="1" id="KW-0732">Signal</keyword>
<sequence length="76" mass="8516">MTPYSLPRFTFLALFAFAFSNVAQASLFQRTTKTITVTKLPQTVEFDDGSKTPEPKVNSVKLNLSPRRGLLMPRPV</sequence>
<keyword evidence="3" id="KW-1185">Reference proteome</keyword>
<evidence type="ECO:0000313" key="2">
    <source>
        <dbReference type="EMBL" id="KAF2194203.1"/>
    </source>
</evidence>
<feature type="chain" id="PRO_5025455890" evidence="1">
    <location>
        <begin position="26"/>
        <end position="76"/>
    </location>
</feature>
<evidence type="ECO:0000256" key="1">
    <source>
        <dbReference type="SAM" id="SignalP"/>
    </source>
</evidence>
<organism evidence="2 3">
    <name type="scientific">Zopfia rhizophila CBS 207.26</name>
    <dbReference type="NCBI Taxonomy" id="1314779"/>
    <lineage>
        <taxon>Eukaryota</taxon>
        <taxon>Fungi</taxon>
        <taxon>Dikarya</taxon>
        <taxon>Ascomycota</taxon>
        <taxon>Pezizomycotina</taxon>
        <taxon>Dothideomycetes</taxon>
        <taxon>Dothideomycetes incertae sedis</taxon>
        <taxon>Zopfiaceae</taxon>
        <taxon>Zopfia</taxon>
    </lineage>
</organism>
<gene>
    <name evidence="2" type="ORF">K469DRAFT_709717</name>
</gene>
<name>A0A6A6ET57_9PEZI</name>